<evidence type="ECO:0000256" key="7">
    <source>
        <dbReference type="ARBA" id="ARBA00022898"/>
    </source>
</evidence>
<feature type="binding site" evidence="11">
    <location>
        <position position="110"/>
    </location>
    <ligand>
        <name>[4Fe-4S] cluster</name>
        <dbReference type="ChEBI" id="CHEBI:49883"/>
        <note>4Fe-4S-S-AdoMet</note>
    </ligand>
</feature>
<evidence type="ECO:0000256" key="8">
    <source>
        <dbReference type="ARBA" id="ARBA00023004"/>
    </source>
</evidence>
<evidence type="ECO:0000256" key="6">
    <source>
        <dbReference type="ARBA" id="ARBA00022723"/>
    </source>
</evidence>
<feature type="binding site" evidence="11">
    <location>
        <position position="113"/>
    </location>
    <ligand>
        <name>[4Fe-4S] cluster</name>
        <dbReference type="ChEBI" id="CHEBI:49883"/>
        <note>4Fe-4S-S-AdoMet</note>
    </ligand>
</feature>
<reference evidence="14 15" key="2">
    <citation type="journal article" date="2011" name="ISME J.">
        <title>RNA-seq reveals cooperative metabolic interactions between two termite-gut spirochete species in co-culture.</title>
        <authorList>
            <person name="Rosenthal A.Z."/>
            <person name="Matson E.G."/>
            <person name="Eldar A."/>
            <person name="Leadbetter J.R."/>
        </authorList>
    </citation>
    <scope>NUCLEOTIDE SEQUENCE [LARGE SCALE GENOMIC DNA]</scope>
    <source>
        <strain evidence="15">ATCC BAA-887 / DSM 12427 / ZAS-2</strain>
    </source>
</reference>
<dbReference type="Proteomes" id="UP000009223">
    <property type="component" value="Chromosome"/>
</dbReference>
<evidence type="ECO:0000256" key="9">
    <source>
        <dbReference type="ARBA" id="ARBA00023014"/>
    </source>
</evidence>
<dbReference type="InterPro" id="IPR003739">
    <property type="entry name" value="Lys_aminomutase/Glu_NH3_mut"/>
</dbReference>
<evidence type="ECO:0000256" key="10">
    <source>
        <dbReference type="ARBA" id="ARBA00023235"/>
    </source>
</evidence>
<dbReference type="NCBIfam" id="TIGR00238">
    <property type="entry name" value="KamA family radical SAM protein"/>
    <property type="match status" value="1"/>
</dbReference>
<dbReference type="PIRSF" id="PIRSF004911">
    <property type="entry name" value="DUF160"/>
    <property type="match status" value="1"/>
</dbReference>
<name>F5YKS6_TREPZ</name>
<dbReference type="PROSITE" id="PS51918">
    <property type="entry name" value="RADICAL_SAM"/>
    <property type="match status" value="1"/>
</dbReference>
<keyword evidence="6 11" id="KW-0479">Metal-binding</keyword>
<evidence type="ECO:0000256" key="5">
    <source>
        <dbReference type="ARBA" id="ARBA00022691"/>
    </source>
</evidence>
<evidence type="ECO:0000256" key="3">
    <source>
        <dbReference type="ARBA" id="ARBA00008703"/>
    </source>
</evidence>
<dbReference type="HOGENOM" id="CLU_032161_2_0_12"/>
<dbReference type="InterPro" id="IPR013785">
    <property type="entry name" value="Aldolase_TIM"/>
</dbReference>
<sequence>MPFPLITTVDRLPPALAASAGPAERAYAGELRSRFSLPFAVTPHFASLAGPDPDDPIRRQFFPDPREAIPDSFALDDPLGAALWQASPRLVHQYRDRALLLAGGACAGYCRYCFRRVWVGGGQAFIGGAELEAALGYLREHPEIREILVSGGDPLTAGDAALGELFRRLREARPGILLRVCTRVPITEPTRLSPGLIGLFRQWRPLRLAVHINHPRELAVPAREALAACVDAGIPVHVQTVLLRGINDSVETLEELFRECLCLGLSPYYLFQLDLAPGTAHFRVPLEQGLSIYEALQARIGGPGLPAYAVDLPGGGGKIRLRREAIAGEEEREGRRVLLLEGPGGKRWVYPAE</sequence>
<keyword evidence="7 12" id="KW-0663">Pyridoxal phosphate</keyword>
<dbReference type="KEGG" id="tpi:TREPR_0566"/>
<evidence type="ECO:0000256" key="11">
    <source>
        <dbReference type="PIRSR" id="PIRSR004911-1"/>
    </source>
</evidence>
<dbReference type="SFLD" id="SFLDS00029">
    <property type="entry name" value="Radical_SAM"/>
    <property type="match status" value="1"/>
</dbReference>
<feature type="modified residue" description="N6-(pyridoxal phosphate)lysine" evidence="12">
    <location>
        <position position="318"/>
    </location>
</feature>
<keyword evidence="10 14" id="KW-0413">Isomerase</keyword>
<evidence type="ECO:0000256" key="1">
    <source>
        <dbReference type="ARBA" id="ARBA00001933"/>
    </source>
</evidence>
<feature type="binding site" evidence="11">
    <location>
        <position position="106"/>
    </location>
    <ligand>
        <name>[4Fe-4S] cluster</name>
        <dbReference type="ChEBI" id="CHEBI:49883"/>
        <note>4Fe-4S-S-AdoMet</note>
    </ligand>
</feature>
<dbReference type="PANTHER" id="PTHR30538">
    <property type="entry name" value="LYSINE 2,3-AMINOMUTASE-RELATED"/>
    <property type="match status" value="1"/>
</dbReference>
<keyword evidence="8" id="KW-0408">Iron</keyword>
<gene>
    <name evidence="14" type="ordered locus">TREPR_0566</name>
</gene>
<dbReference type="PANTHER" id="PTHR30538:SF1">
    <property type="entry name" value="L-LYSINE 2,3-AMINOMUTASE"/>
    <property type="match status" value="1"/>
</dbReference>
<comment type="cofactor">
    <cofactor evidence="2">
        <name>[4Fe-4S] cluster</name>
        <dbReference type="ChEBI" id="CHEBI:49883"/>
    </cofactor>
</comment>
<evidence type="ECO:0000256" key="4">
    <source>
        <dbReference type="ARBA" id="ARBA00022485"/>
    </source>
</evidence>
<dbReference type="STRING" id="545694.TREPR_0566"/>
<dbReference type="EC" id="5.4.3.2" evidence="14"/>
<evidence type="ECO:0000256" key="2">
    <source>
        <dbReference type="ARBA" id="ARBA00001966"/>
    </source>
</evidence>
<dbReference type="GO" id="GO:0051539">
    <property type="term" value="F:4 iron, 4 sulfur cluster binding"/>
    <property type="evidence" value="ECO:0007669"/>
    <property type="project" value="UniProtKB-KW"/>
</dbReference>
<protein>
    <submittedName>
        <fullName evidence="14">L-lysine 2,3-aminomutase (KAM) (LAM)</fullName>
        <ecNumber evidence="14">5.4.3.2</ecNumber>
    </submittedName>
</protein>
<organism evidence="14 15">
    <name type="scientific">Treponema primitia (strain ATCC BAA-887 / DSM 12427 / ZAS-2)</name>
    <dbReference type="NCBI Taxonomy" id="545694"/>
    <lineage>
        <taxon>Bacteria</taxon>
        <taxon>Pseudomonadati</taxon>
        <taxon>Spirochaetota</taxon>
        <taxon>Spirochaetia</taxon>
        <taxon>Spirochaetales</taxon>
        <taxon>Treponemataceae</taxon>
        <taxon>Treponema</taxon>
    </lineage>
</organism>
<dbReference type="AlphaFoldDB" id="F5YKS6"/>
<comment type="similarity">
    <text evidence="3">Belongs to the radical SAM superfamily. KamA family.</text>
</comment>
<dbReference type="SUPFAM" id="SSF102114">
    <property type="entry name" value="Radical SAM enzymes"/>
    <property type="match status" value="1"/>
</dbReference>
<evidence type="ECO:0000259" key="13">
    <source>
        <dbReference type="PROSITE" id="PS51918"/>
    </source>
</evidence>
<keyword evidence="5" id="KW-0949">S-adenosyl-L-methionine</keyword>
<dbReference type="EMBL" id="CP001843">
    <property type="protein sequence ID" value="AEF86849.1"/>
    <property type="molecule type" value="Genomic_DNA"/>
</dbReference>
<dbReference type="Gene3D" id="3.20.20.70">
    <property type="entry name" value="Aldolase class I"/>
    <property type="match status" value="1"/>
</dbReference>
<reference evidence="15" key="1">
    <citation type="submission" date="2009-12" db="EMBL/GenBank/DDBJ databases">
        <title>Complete sequence of Treponema primitia strain ZAS-2.</title>
        <authorList>
            <person name="Tetu S.G."/>
            <person name="Matson E."/>
            <person name="Ren Q."/>
            <person name="Seshadri R."/>
            <person name="Elbourne L."/>
            <person name="Hassan K.A."/>
            <person name="Durkin A."/>
            <person name="Radune D."/>
            <person name="Mohamoud Y."/>
            <person name="Shay R."/>
            <person name="Jin S."/>
            <person name="Zhang X."/>
            <person name="Lucey K."/>
            <person name="Ballor N.R."/>
            <person name="Ottesen E."/>
            <person name="Rosenthal R."/>
            <person name="Allen A."/>
            <person name="Leadbetter J.R."/>
            <person name="Paulsen I.T."/>
        </authorList>
    </citation>
    <scope>NUCLEOTIDE SEQUENCE [LARGE SCALE GENOMIC DNA]</scope>
    <source>
        <strain evidence="15">ATCC BAA-887 / DSM 12427 / ZAS-2</strain>
    </source>
</reference>
<evidence type="ECO:0000256" key="12">
    <source>
        <dbReference type="PIRSR" id="PIRSR603739-50"/>
    </source>
</evidence>
<keyword evidence="4 11" id="KW-0004">4Fe-4S</keyword>
<dbReference type="OrthoDB" id="9768064at2"/>
<dbReference type="InterPro" id="IPR058240">
    <property type="entry name" value="rSAM_sf"/>
</dbReference>
<evidence type="ECO:0000313" key="15">
    <source>
        <dbReference type="Proteomes" id="UP000009223"/>
    </source>
</evidence>
<dbReference type="CDD" id="cd01335">
    <property type="entry name" value="Radical_SAM"/>
    <property type="match status" value="1"/>
</dbReference>
<dbReference type="RefSeq" id="WP_015709458.1">
    <property type="nucleotide sequence ID" value="NC_015578.1"/>
</dbReference>
<dbReference type="InterPro" id="IPR007197">
    <property type="entry name" value="rSAM"/>
</dbReference>
<dbReference type="GO" id="GO:0050066">
    <property type="term" value="F:L-lysine 2,3-aminomutase activity"/>
    <property type="evidence" value="ECO:0007669"/>
    <property type="project" value="UniProtKB-EC"/>
</dbReference>
<dbReference type="eggNOG" id="COG1509">
    <property type="taxonomic scope" value="Bacteria"/>
</dbReference>
<keyword evidence="9 11" id="KW-0411">Iron-sulfur</keyword>
<keyword evidence="15" id="KW-1185">Reference proteome</keyword>
<dbReference type="Pfam" id="PF04055">
    <property type="entry name" value="Radical_SAM"/>
    <property type="match status" value="1"/>
</dbReference>
<proteinExistence type="inferred from homology"/>
<evidence type="ECO:0000313" key="14">
    <source>
        <dbReference type="EMBL" id="AEF86849.1"/>
    </source>
</evidence>
<dbReference type="GO" id="GO:0046872">
    <property type="term" value="F:metal ion binding"/>
    <property type="evidence" value="ECO:0007669"/>
    <property type="project" value="UniProtKB-KW"/>
</dbReference>
<accession>F5YKS6</accession>
<feature type="domain" description="Radical SAM core" evidence="13">
    <location>
        <begin position="92"/>
        <end position="303"/>
    </location>
</feature>
<dbReference type="SFLD" id="SFLDG01070">
    <property type="entry name" value="PLP-dependent"/>
    <property type="match status" value="1"/>
</dbReference>
<comment type="cofactor">
    <cofactor evidence="1 12">
        <name>pyridoxal 5'-phosphate</name>
        <dbReference type="ChEBI" id="CHEBI:597326"/>
    </cofactor>
</comment>